<feature type="region of interest" description="Disordered" evidence="1">
    <location>
        <begin position="70"/>
        <end position="93"/>
    </location>
</feature>
<accession>A0ABM6THW6</accession>
<dbReference type="EMBL" id="CP027850">
    <property type="protein sequence ID" value="AVQ02630.1"/>
    <property type="molecule type" value="Genomic_DNA"/>
</dbReference>
<dbReference type="RefSeq" id="WP_013079590.1">
    <property type="nucleotide sequence ID" value="NZ_CP027850.1"/>
</dbReference>
<dbReference type="Proteomes" id="UP000240527">
    <property type="component" value="Chromosome"/>
</dbReference>
<sequence length="93" mass="10114">MTRDEIDAMLDAMAAEATQSGDGTLLPGAINFHSGTWVKMSSADLPTTCVNTIVGIRYRGVSVLVSSLREDRVQNRREDEGQGAPYMDLEPRA</sequence>
<reference evidence="2 3" key="1">
    <citation type="journal article" date="2015" name="Biotechnol. Bioeng.">
        <title>Genome sequence and phenotypic characterization of Caulobacter segnis.</title>
        <authorList>
            <person name="Patel S."/>
            <person name="Fletcher B."/>
            <person name="Scott D.C."/>
            <person name="Ely B."/>
        </authorList>
    </citation>
    <scope>NUCLEOTIDE SEQUENCE [LARGE SCALE GENOMIC DNA]</scope>
    <source>
        <strain evidence="2 3">TK0059</strain>
    </source>
</reference>
<feature type="compositionally biased region" description="Basic and acidic residues" evidence="1">
    <location>
        <begin position="70"/>
        <end position="80"/>
    </location>
</feature>
<proteinExistence type="predicted"/>
<keyword evidence="3" id="KW-1185">Reference proteome</keyword>
<organism evidence="2 3">
    <name type="scientific">Caulobacter segnis</name>
    <dbReference type="NCBI Taxonomy" id="88688"/>
    <lineage>
        <taxon>Bacteria</taxon>
        <taxon>Pseudomonadati</taxon>
        <taxon>Pseudomonadota</taxon>
        <taxon>Alphaproteobacteria</taxon>
        <taxon>Caulobacterales</taxon>
        <taxon>Caulobacteraceae</taxon>
        <taxon>Caulobacter</taxon>
    </lineage>
</organism>
<evidence type="ECO:0000256" key="1">
    <source>
        <dbReference type="SAM" id="MobiDB-lite"/>
    </source>
</evidence>
<name>A0ABM6THW6_9CAUL</name>
<protein>
    <submittedName>
        <fullName evidence="2">Uncharacterized protein</fullName>
    </submittedName>
</protein>
<evidence type="ECO:0000313" key="2">
    <source>
        <dbReference type="EMBL" id="AVQ02630.1"/>
    </source>
</evidence>
<evidence type="ECO:0000313" key="3">
    <source>
        <dbReference type="Proteomes" id="UP000240527"/>
    </source>
</evidence>
<gene>
    <name evidence="2" type="ORF">B7G68_12705</name>
</gene>